<dbReference type="InterPro" id="IPR002347">
    <property type="entry name" value="SDR_fam"/>
</dbReference>
<dbReference type="Proteomes" id="UP000007110">
    <property type="component" value="Unassembled WGS sequence"/>
</dbReference>
<dbReference type="OrthoDB" id="47007at2759"/>
<proteinExistence type="inferred from homology"/>
<dbReference type="Pfam" id="PF00106">
    <property type="entry name" value="adh_short"/>
    <property type="match status" value="1"/>
</dbReference>
<dbReference type="KEGG" id="spu:579735"/>
<name>A0A7M7HN75_STRPU</name>
<dbReference type="RefSeq" id="XP_011675127.1">
    <property type="nucleotide sequence ID" value="XM_011676825.1"/>
</dbReference>
<dbReference type="InParanoid" id="A0A7M7HN75"/>
<protein>
    <submittedName>
        <fullName evidence="3">Uncharacterized protein</fullName>
    </submittedName>
</protein>
<dbReference type="GeneID" id="579735"/>
<keyword evidence="2" id="KW-0560">Oxidoreductase</keyword>
<organism evidence="3 4">
    <name type="scientific">Strongylocentrotus purpuratus</name>
    <name type="common">Purple sea urchin</name>
    <dbReference type="NCBI Taxonomy" id="7668"/>
    <lineage>
        <taxon>Eukaryota</taxon>
        <taxon>Metazoa</taxon>
        <taxon>Echinodermata</taxon>
        <taxon>Eleutherozoa</taxon>
        <taxon>Echinozoa</taxon>
        <taxon>Echinoidea</taxon>
        <taxon>Euechinoidea</taxon>
        <taxon>Echinacea</taxon>
        <taxon>Camarodonta</taxon>
        <taxon>Echinidea</taxon>
        <taxon>Strongylocentrotidae</taxon>
        <taxon>Strongylocentrotus</taxon>
    </lineage>
</organism>
<dbReference type="AlphaFoldDB" id="A0A7M7HN75"/>
<dbReference type="Gene3D" id="3.40.50.720">
    <property type="entry name" value="NAD(P)-binding Rossmann-like Domain"/>
    <property type="match status" value="1"/>
</dbReference>
<evidence type="ECO:0000313" key="3">
    <source>
        <dbReference type="EnsemblMetazoa" id="XP_011675127"/>
    </source>
</evidence>
<dbReference type="SUPFAM" id="SSF51735">
    <property type="entry name" value="NAD(P)-binding Rossmann-fold domains"/>
    <property type="match status" value="1"/>
</dbReference>
<dbReference type="InterPro" id="IPR036291">
    <property type="entry name" value="NAD(P)-bd_dom_sf"/>
</dbReference>
<evidence type="ECO:0000256" key="1">
    <source>
        <dbReference type="ARBA" id="ARBA00006484"/>
    </source>
</evidence>
<comment type="similarity">
    <text evidence="1">Belongs to the short-chain dehydrogenases/reductases (SDR) family.</text>
</comment>
<dbReference type="OMA" id="RAKWWEV"/>
<evidence type="ECO:0000256" key="2">
    <source>
        <dbReference type="ARBA" id="ARBA00023002"/>
    </source>
</evidence>
<sequence>MRNLGKKEPLENAAGDALNDTIFIRPLDVVKDDSVTSAVNEIVDKHGRIDLVINNAGIASFSPIEYHPLADVRDVFETNFFGVVRMMQAVLPHMKEQRSGHIINVSTIGGVLGTRS</sequence>
<dbReference type="PRINTS" id="PR00081">
    <property type="entry name" value="GDHRDH"/>
</dbReference>
<dbReference type="PANTHER" id="PTHR43391:SF86">
    <property type="entry name" value="SHORT-CHAIN DEHYDROGENASE_REDUCTASE FAMILY PROTEIN"/>
    <property type="match status" value="1"/>
</dbReference>
<dbReference type="PRINTS" id="PR00080">
    <property type="entry name" value="SDRFAMILY"/>
</dbReference>
<dbReference type="PANTHER" id="PTHR43391">
    <property type="entry name" value="RETINOL DEHYDROGENASE-RELATED"/>
    <property type="match status" value="1"/>
</dbReference>
<dbReference type="EnsemblMetazoa" id="XM_011676825">
    <property type="protein sequence ID" value="XP_011675127"/>
    <property type="gene ID" value="LOC579735"/>
</dbReference>
<dbReference type="GO" id="GO:0005829">
    <property type="term" value="C:cytosol"/>
    <property type="evidence" value="ECO:0000318"/>
    <property type="project" value="GO_Central"/>
</dbReference>
<reference evidence="3" key="2">
    <citation type="submission" date="2021-01" db="UniProtKB">
        <authorList>
            <consortium name="EnsemblMetazoa"/>
        </authorList>
    </citation>
    <scope>IDENTIFICATION</scope>
</reference>
<accession>A0A7M7HN75</accession>
<evidence type="ECO:0000313" key="4">
    <source>
        <dbReference type="Proteomes" id="UP000007110"/>
    </source>
</evidence>
<keyword evidence="4" id="KW-1185">Reference proteome</keyword>
<reference evidence="4" key="1">
    <citation type="submission" date="2015-02" db="EMBL/GenBank/DDBJ databases">
        <title>Genome sequencing for Strongylocentrotus purpuratus.</title>
        <authorList>
            <person name="Murali S."/>
            <person name="Liu Y."/>
            <person name="Vee V."/>
            <person name="English A."/>
            <person name="Wang M."/>
            <person name="Skinner E."/>
            <person name="Han Y."/>
            <person name="Muzny D.M."/>
            <person name="Worley K.C."/>
            <person name="Gibbs R.A."/>
        </authorList>
    </citation>
    <scope>NUCLEOTIDE SEQUENCE</scope>
</reference>
<dbReference type="GO" id="GO:0016491">
    <property type="term" value="F:oxidoreductase activity"/>
    <property type="evidence" value="ECO:0000318"/>
    <property type="project" value="GO_Central"/>
</dbReference>